<comment type="function">
    <text evidence="1 6">Exhibits S-adenosyl-L-methionine-dependent methyltransferase activity.</text>
</comment>
<sequence>MGSEPVKLTSDWMAVLRAREHAQPDAYLNDPCAAVFVTPASEAGVDTVRADALPSAVVPLRGRLGDLTLLSSGVRQAVCLGSGTDARAYRLPVEPSLVYYEVDLPGQLDGKAELLAAAGFGARCEVRVVEADLRLDWGPALVEAGFSVTEPACWIADGLFYYLTPAQTHAVLDSVSALAAPGSWLTFDVPHELFLQDPVMQPFLREMALRGVPFVGALRDPATLLARHGWSASAALHREIAAGACRWLPPLPQRLRTPAMDLWLVRARHP</sequence>
<evidence type="ECO:0000256" key="3">
    <source>
        <dbReference type="ARBA" id="ARBA00022603"/>
    </source>
</evidence>
<comment type="caution">
    <text evidence="7">The sequence shown here is derived from an EMBL/GenBank/DDBJ whole genome shotgun (WGS) entry which is preliminary data.</text>
</comment>
<dbReference type="PANTHER" id="PTHR43619">
    <property type="entry name" value="S-ADENOSYL-L-METHIONINE-DEPENDENT METHYLTRANSFERASE YKTD-RELATED"/>
    <property type="match status" value="1"/>
</dbReference>
<keyword evidence="4 7" id="KW-0808">Transferase</keyword>
<keyword evidence="3 6" id="KW-0489">Methyltransferase</keyword>
<dbReference type="PANTHER" id="PTHR43619:SF2">
    <property type="entry name" value="S-ADENOSYL-L-METHIONINE-DEPENDENT METHYLTRANSFERASES SUPERFAMILY PROTEIN"/>
    <property type="match status" value="1"/>
</dbReference>
<gene>
    <name evidence="7" type="ORF">HNR40_009834</name>
</gene>
<dbReference type="Pfam" id="PF04072">
    <property type="entry name" value="LCM"/>
    <property type="match status" value="1"/>
</dbReference>
<comment type="similarity">
    <text evidence="2 6">Belongs to the UPF0677 family.</text>
</comment>
<evidence type="ECO:0000313" key="8">
    <source>
        <dbReference type="Proteomes" id="UP000568380"/>
    </source>
</evidence>
<accession>A0A7W8EKJ7</accession>
<dbReference type="RefSeq" id="WP_184974157.1">
    <property type="nucleotide sequence ID" value="NZ_JACHIN010000022.1"/>
</dbReference>
<name>A0A7W8EKJ7_9ACTN</name>
<keyword evidence="5 6" id="KW-0949">S-adenosyl-L-methionine</keyword>
<proteinExistence type="inferred from homology"/>
<protein>
    <recommendedName>
        <fullName evidence="6">S-adenosyl-L-methionine-dependent methyltransferase</fullName>
        <ecNumber evidence="6">2.1.1.-</ecNumber>
    </recommendedName>
</protein>
<dbReference type="InterPro" id="IPR011610">
    <property type="entry name" value="SAM_mthyl_Trfase_ML2640-like"/>
</dbReference>
<evidence type="ECO:0000256" key="6">
    <source>
        <dbReference type="RuleBase" id="RU362030"/>
    </source>
</evidence>
<dbReference type="Gene3D" id="3.40.50.150">
    <property type="entry name" value="Vaccinia Virus protein VP39"/>
    <property type="match status" value="1"/>
</dbReference>
<dbReference type="GO" id="GO:0008168">
    <property type="term" value="F:methyltransferase activity"/>
    <property type="evidence" value="ECO:0007669"/>
    <property type="project" value="UniProtKB-UniRule"/>
</dbReference>
<dbReference type="EC" id="2.1.1.-" evidence="6"/>
<dbReference type="EMBL" id="JACHIN010000022">
    <property type="protein sequence ID" value="MBB5084325.1"/>
    <property type="molecule type" value="Genomic_DNA"/>
</dbReference>
<evidence type="ECO:0000256" key="4">
    <source>
        <dbReference type="ARBA" id="ARBA00022679"/>
    </source>
</evidence>
<dbReference type="InterPro" id="IPR007213">
    <property type="entry name" value="Ppm1/Ppm2/Tcmp"/>
</dbReference>
<reference evidence="7 8" key="1">
    <citation type="submission" date="2020-08" db="EMBL/GenBank/DDBJ databases">
        <title>Genomic Encyclopedia of Type Strains, Phase IV (KMG-IV): sequencing the most valuable type-strain genomes for metagenomic binning, comparative biology and taxonomic classification.</title>
        <authorList>
            <person name="Goeker M."/>
        </authorList>
    </citation>
    <scope>NUCLEOTIDE SEQUENCE [LARGE SCALE GENOMIC DNA]</scope>
    <source>
        <strain evidence="7 8">DSM 45385</strain>
    </source>
</reference>
<dbReference type="SUPFAM" id="SSF53335">
    <property type="entry name" value="S-adenosyl-L-methionine-dependent methyltransferases"/>
    <property type="match status" value="1"/>
</dbReference>
<dbReference type="AlphaFoldDB" id="A0A7W8EKJ7"/>
<dbReference type="GO" id="GO:0032259">
    <property type="term" value="P:methylation"/>
    <property type="evidence" value="ECO:0007669"/>
    <property type="project" value="UniProtKB-KW"/>
</dbReference>
<dbReference type="InterPro" id="IPR029063">
    <property type="entry name" value="SAM-dependent_MTases_sf"/>
</dbReference>
<organism evidence="7 8">
    <name type="scientific">Nonomuraea endophytica</name>
    <dbReference type="NCBI Taxonomy" id="714136"/>
    <lineage>
        <taxon>Bacteria</taxon>
        <taxon>Bacillati</taxon>
        <taxon>Actinomycetota</taxon>
        <taxon>Actinomycetes</taxon>
        <taxon>Streptosporangiales</taxon>
        <taxon>Streptosporangiaceae</taxon>
        <taxon>Nonomuraea</taxon>
    </lineage>
</organism>
<evidence type="ECO:0000256" key="2">
    <source>
        <dbReference type="ARBA" id="ARBA00008138"/>
    </source>
</evidence>
<keyword evidence="8" id="KW-1185">Reference proteome</keyword>
<evidence type="ECO:0000256" key="1">
    <source>
        <dbReference type="ARBA" id="ARBA00003907"/>
    </source>
</evidence>
<evidence type="ECO:0000313" key="7">
    <source>
        <dbReference type="EMBL" id="MBB5084325.1"/>
    </source>
</evidence>
<dbReference type="NCBIfam" id="TIGR00027">
    <property type="entry name" value="mthyl_TIGR00027"/>
    <property type="match status" value="1"/>
</dbReference>
<dbReference type="Proteomes" id="UP000568380">
    <property type="component" value="Unassembled WGS sequence"/>
</dbReference>
<evidence type="ECO:0000256" key="5">
    <source>
        <dbReference type="ARBA" id="ARBA00022691"/>
    </source>
</evidence>